<dbReference type="SUPFAM" id="SSF52058">
    <property type="entry name" value="L domain-like"/>
    <property type="match status" value="1"/>
</dbReference>
<comment type="catalytic activity">
    <reaction evidence="7">
        <text>NAD(+) + H2O = ADP-D-ribose + nicotinamide + H(+)</text>
        <dbReference type="Rhea" id="RHEA:16301"/>
        <dbReference type="ChEBI" id="CHEBI:15377"/>
        <dbReference type="ChEBI" id="CHEBI:15378"/>
        <dbReference type="ChEBI" id="CHEBI:17154"/>
        <dbReference type="ChEBI" id="CHEBI:57540"/>
        <dbReference type="ChEBI" id="CHEBI:57967"/>
        <dbReference type="EC" id="3.2.2.6"/>
    </reaction>
    <physiologicalReaction direction="left-to-right" evidence="7">
        <dbReference type="Rhea" id="RHEA:16302"/>
    </physiologicalReaction>
</comment>
<dbReference type="Gene3D" id="1.10.8.430">
    <property type="entry name" value="Helical domain of apoptotic protease-activating factors"/>
    <property type="match status" value="1"/>
</dbReference>
<keyword evidence="5" id="KW-0611">Plant defense</keyword>
<dbReference type="Gene3D" id="3.80.10.10">
    <property type="entry name" value="Ribonuclease Inhibitor"/>
    <property type="match status" value="2"/>
</dbReference>
<dbReference type="InterPro" id="IPR044974">
    <property type="entry name" value="Disease_R_plants"/>
</dbReference>
<dbReference type="GO" id="GO:0006952">
    <property type="term" value="P:defense response"/>
    <property type="evidence" value="ECO:0007669"/>
    <property type="project" value="UniProtKB-KW"/>
</dbReference>
<dbReference type="SUPFAM" id="SSF52200">
    <property type="entry name" value="Toll/Interleukin receptor TIR domain"/>
    <property type="match status" value="1"/>
</dbReference>
<proteinExistence type="predicted"/>
<dbReference type="InterPro" id="IPR042197">
    <property type="entry name" value="Apaf_helical"/>
</dbReference>
<dbReference type="InterPro" id="IPR000157">
    <property type="entry name" value="TIR_dom"/>
</dbReference>
<dbReference type="Gene3D" id="3.40.50.300">
    <property type="entry name" value="P-loop containing nucleotide triphosphate hydrolases"/>
    <property type="match status" value="1"/>
</dbReference>
<evidence type="ECO:0000313" key="10">
    <source>
        <dbReference type="EMBL" id="JAU40611.1"/>
    </source>
</evidence>
<dbReference type="Pfam" id="PF23282">
    <property type="entry name" value="WHD_ROQ1"/>
    <property type="match status" value="1"/>
</dbReference>
<dbReference type="GO" id="GO:0007165">
    <property type="term" value="P:signal transduction"/>
    <property type="evidence" value="ECO:0007669"/>
    <property type="project" value="InterPro"/>
</dbReference>
<dbReference type="FunFam" id="3.80.10.10:FF:000386">
    <property type="entry name" value="Disease resistance protein RPS4"/>
    <property type="match status" value="1"/>
</dbReference>
<evidence type="ECO:0000256" key="5">
    <source>
        <dbReference type="ARBA" id="ARBA00022821"/>
    </source>
</evidence>
<protein>
    <recommendedName>
        <fullName evidence="1">ADP-ribosyl cyclase/cyclic ADP-ribose hydrolase</fullName>
        <ecNumber evidence="1">3.2.2.6</ecNumber>
    </recommendedName>
</protein>
<name>A0A1J3F912_NOCCA</name>
<dbReference type="GO" id="GO:0061809">
    <property type="term" value="F:NAD+ nucleosidase activity, cyclic ADP-ribose generating"/>
    <property type="evidence" value="ECO:0007669"/>
    <property type="project" value="UniProtKB-EC"/>
</dbReference>
<evidence type="ECO:0000256" key="8">
    <source>
        <dbReference type="SAM" id="MobiDB-lite"/>
    </source>
</evidence>
<evidence type="ECO:0000256" key="3">
    <source>
        <dbReference type="ARBA" id="ARBA00022737"/>
    </source>
</evidence>
<dbReference type="InterPro" id="IPR045344">
    <property type="entry name" value="C-JID"/>
</dbReference>
<feature type="region of interest" description="Disordered" evidence="8">
    <location>
        <begin position="1119"/>
        <end position="1157"/>
    </location>
</feature>
<dbReference type="InterPro" id="IPR002182">
    <property type="entry name" value="NB-ARC"/>
</dbReference>
<keyword evidence="6" id="KW-0520">NAD</keyword>
<dbReference type="InterPro" id="IPR032675">
    <property type="entry name" value="LRR_dom_sf"/>
</dbReference>
<dbReference type="Pfam" id="PF01582">
    <property type="entry name" value="TIR"/>
    <property type="match status" value="1"/>
</dbReference>
<reference evidence="10" key="1">
    <citation type="submission" date="2016-07" db="EMBL/GenBank/DDBJ databases">
        <title>De novo transcriptome assembly of four accessions of the metal hyperaccumulator plant Noccaea caerulescens.</title>
        <authorList>
            <person name="Blande D."/>
            <person name="Halimaa P."/>
            <person name="Tervahauta A.I."/>
            <person name="Aarts M.G."/>
            <person name="Karenlampi S.O."/>
        </authorList>
    </citation>
    <scope>NUCLEOTIDE SEQUENCE</scope>
</reference>
<keyword evidence="2" id="KW-0433">Leucine-rich repeat</keyword>
<evidence type="ECO:0000256" key="1">
    <source>
        <dbReference type="ARBA" id="ARBA00011982"/>
    </source>
</evidence>
<keyword evidence="3" id="KW-0677">Repeat</keyword>
<evidence type="ECO:0000259" key="9">
    <source>
        <dbReference type="PROSITE" id="PS50104"/>
    </source>
</evidence>
<dbReference type="AlphaFoldDB" id="A0A1J3F912"/>
<evidence type="ECO:0000256" key="7">
    <source>
        <dbReference type="ARBA" id="ARBA00047304"/>
    </source>
</evidence>
<evidence type="ECO:0000256" key="6">
    <source>
        <dbReference type="ARBA" id="ARBA00023027"/>
    </source>
</evidence>
<feature type="compositionally biased region" description="Basic residues" evidence="8">
    <location>
        <begin position="1131"/>
        <end position="1140"/>
    </location>
</feature>
<organism evidence="10">
    <name type="scientific">Noccaea caerulescens</name>
    <name type="common">Alpine penny-cress</name>
    <name type="synonym">Thlaspi caerulescens</name>
    <dbReference type="NCBI Taxonomy" id="107243"/>
    <lineage>
        <taxon>Eukaryota</taxon>
        <taxon>Viridiplantae</taxon>
        <taxon>Streptophyta</taxon>
        <taxon>Embryophyta</taxon>
        <taxon>Tracheophyta</taxon>
        <taxon>Spermatophyta</taxon>
        <taxon>Magnoliopsida</taxon>
        <taxon>eudicotyledons</taxon>
        <taxon>Gunneridae</taxon>
        <taxon>Pentapetalae</taxon>
        <taxon>rosids</taxon>
        <taxon>malvids</taxon>
        <taxon>Brassicales</taxon>
        <taxon>Brassicaceae</taxon>
        <taxon>Coluteocarpeae</taxon>
        <taxon>Noccaea</taxon>
    </lineage>
</organism>
<dbReference type="FunFam" id="3.40.50.10140:FF:000007">
    <property type="entry name" value="Disease resistance protein (TIR-NBS-LRR class)"/>
    <property type="match status" value="1"/>
</dbReference>
<dbReference type="PANTHER" id="PTHR11017:SF569">
    <property type="entry name" value="DISEASE RESISTANCE PROTEIN"/>
    <property type="match status" value="1"/>
</dbReference>
<dbReference type="PROSITE" id="PS50104">
    <property type="entry name" value="TIR"/>
    <property type="match status" value="1"/>
</dbReference>
<dbReference type="InterPro" id="IPR011713">
    <property type="entry name" value="Leu-rich_rpt_3"/>
</dbReference>
<dbReference type="SUPFAM" id="SSF52540">
    <property type="entry name" value="P-loop containing nucleoside triphosphate hydrolases"/>
    <property type="match status" value="1"/>
</dbReference>
<dbReference type="PRINTS" id="PR00364">
    <property type="entry name" value="DISEASERSIST"/>
</dbReference>
<dbReference type="InterPro" id="IPR027417">
    <property type="entry name" value="P-loop_NTPase"/>
</dbReference>
<dbReference type="EMBL" id="GEVK01012221">
    <property type="protein sequence ID" value="JAU40611.1"/>
    <property type="molecule type" value="Transcribed_RNA"/>
</dbReference>
<dbReference type="Gene3D" id="3.40.50.10140">
    <property type="entry name" value="Toll/interleukin-1 receptor homology (TIR) domain"/>
    <property type="match status" value="1"/>
</dbReference>
<dbReference type="InterPro" id="IPR058192">
    <property type="entry name" value="WHD_ROQ1-like"/>
</dbReference>
<sequence>MFASSLLSSRQRSYDVFPSFSGHDVRRSFLSHLRCEFERKGISTFVDDQITRSESIGHELVRAIRASRIGLVILTKKYASSSWCLDELLEIMEFRNDARKKVMTIFYNIDPSDVRKQKGGFGRAFKRTCKGKTEEKKQRWTKALTDVANIAGEDSRSRPSEAAMILQIATDINNMLSFTPSRDFDHLVGMEAHIAKMTSLLRMESNKARRFIGIWGPAGIGKTTIARALYNRVSSKFQLSVFMEDVKGSYNKNDSYSSKLRLQEEFLSEILNVKDMRINHLGVAKDRLNSRKVFIVLDDVDKLGQLEALADERNWFGAGSRIIVTTEHKDILKGHGIKNIYEVNFPSGDEALQIFCQSAFKQDSPPEGFMELAAEVTKVTNHLPLGLCVLGSSLRGKRKSEWRHELKQLKASINDDIENILKVGYESLGYDKYKTIFLYIACLFNGEEEDRVIQFLESSIHDIKYGLDVLVERALVCISSYKVIKMHHLLQQMGREIVRKQSAHEPGKRQFLIDSQEINDVLNDNTGTGSVLGISFNMSESRELLVLKERAFSGMDNLQFLRFYKQWSDKARLRLHEGLDCLPLPRKLKLLHWDACPMEHFSLQFNPECLIEINMKESKLKKLWEGVPRLRSLKKMKLSDSTSLEELPDLSEATNLEHLDMKNCHSLLNLPDSIWKLSKLDFLDLEACTNLEPLPENYALDSLSTLNISNCPKLEDFPEISSHIKYLNLSFTAIPDVPPSFDYWDCLHTLNMDGCENVTEFPPVPYTVSELYLNSTGIQEVPPWVSDLHGLTKLMMSNCTKLRKISPRIFQLGQLEVLDFSGCVNVKKFPAEIFQSFSLRHGLTLSLSLNNIGKNSLPTFTPEETHDFPLILSLNGNDFESITHHIVRQVRCLYLWNCMSLRWLPELPVSLSELHANNCVALESLSPPLRSSHASKLIVKLANCWKLDQQARKLVVEEWSCGYAVLTGSKVPDYFTHRAIGSSLTIDLDPMEVYESLRFKACVVVLLSHELDLVSYRNFEISCFVRGRHSTTVYKWPMIDAGYWLMENHLFILNSYFTLEEDNIPESEMLFDFKCLEMKEYPETVSSIILGCGVKFLEPCSCEYDSNAHPELSTIALEDNESNNVGETSRSKKLKRRSKKSSVAQGPERTSKNLRIK</sequence>
<feature type="domain" description="TIR" evidence="9">
    <location>
        <begin position="12"/>
        <end position="176"/>
    </location>
</feature>
<dbReference type="FunFam" id="1.10.8.430:FF:000002">
    <property type="entry name" value="Disease resistance protein (TIR-NBS-LRR class)"/>
    <property type="match status" value="1"/>
</dbReference>
<evidence type="ECO:0000256" key="4">
    <source>
        <dbReference type="ARBA" id="ARBA00022801"/>
    </source>
</evidence>
<dbReference type="EC" id="3.2.2.6" evidence="1"/>
<dbReference type="GO" id="GO:0043531">
    <property type="term" value="F:ADP binding"/>
    <property type="evidence" value="ECO:0007669"/>
    <property type="project" value="InterPro"/>
</dbReference>
<dbReference type="FunFam" id="3.40.50.300:FF:001002">
    <property type="entry name" value="Disease resistance protein (TIR-NBS-LRR class)"/>
    <property type="match status" value="1"/>
</dbReference>
<dbReference type="InterPro" id="IPR035897">
    <property type="entry name" value="Toll_tir_struct_dom_sf"/>
</dbReference>
<dbReference type="InterPro" id="IPR003593">
    <property type="entry name" value="AAA+_ATPase"/>
</dbReference>
<dbReference type="Pfam" id="PF20160">
    <property type="entry name" value="C-JID"/>
    <property type="match status" value="1"/>
</dbReference>
<dbReference type="SMART" id="SM00382">
    <property type="entry name" value="AAA"/>
    <property type="match status" value="1"/>
</dbReference>
<dbReference type="SMART" id="SM00255">
    <property type="entry name" value="TIR"/>
    <property type="match status" value="1"/>
</dbReference>
<evidence type="ECO:0000256" key="2">
    <source>
        <dbReference type="ARBA" id="ARBA00022614"/>
    </source>
</evidence>
<dbReference type="PANTHER" id="PTHR11017">
    <property type="entry name" value="LEUCINE-RICH REPEAT-CONTAINING PROTEIN"/>
    <property type="match status" value="1"/>
</dbReference>
<dbReference type="Pfam" id="PF00931">
    <property type="entry name" value="NB-ARC"/>
    <property type="match status" value="1"/>
</dbReference>
<keyword evidence="4" id="KW-0378">Hydrolase</keyword>
<accession>A0A1J3F912</accession>
<gene>
    <name evidence="10" type="ORF">LC_TR2240_c0_g1_i1_g.7188</name>
</gene>
<dbReference type="Pfam" id="PF07725">
    <property type="entry name" value="LRR_3"/>
    <property type="match status" value="1"/>
</dbReference>